<dbReference type="Gene3D" id="3.40.50.2300">
    <property type="match status" value="2"/>
</dbReference>
<dbReference type="InterPro" id="IPR046335">
    <property type="entry name" value="LacI/GalR-like_sensor"/>
</dbReference>
<organism evidence="5 6">
    <name type="scientific">Sagittula stellata (strain ATCC 700073 / DSM 11524 / E-37)</name>
    <dbReference type="NCBI Taxonomy" id="388399"/>
    <lineage>
        <taxon>Bacteria</taxon>
        <taxon>Pseudomonadati</taxon>
        <taxon>Pseudomonadota</taxon>
        <taxon>Alphaproteobacteria</taxon>
        <taxon>Rhodobacterales</taxon>
        <taxon>Roseobacteraceae</taxon>
        <taxon>Sagittula</taxon>
    </lineage>
</organism>
<dbReference type="InterPro" id="IPR000843">
    <property type="entry name" value="HTH_LacI"/>
</dbReference>
<evidence type="ECO:0000313" key="5">
    <source>
        <dbReference type="EMBL" id="EBA06964.1"/>
    </source>
</evidence>
<dbReference type="GO" id="GO:0000976">
    <property type="term" value="F:transcription cis-regulatory region binding"/>
    <property type="evidence" value="ECO:0007669"/>
    <property type="project" value="TreeGrafter"/>
</dbReference>
<dbReference type="GO" id="GO:0003700">
    <property type="term" value="F:DNA-binding transcription factor activity"/>
    <property type="evidence" value="ECO:0007669"/>
    <property type="project" value="TreeGrafter"/>
</dbReference>
<dbReference type="Gene3D" id="1.10.260.40">
    <property type="entry name" value="lambda repressor-like DNA-binding domains"/>
    <property type="match status" value="1"/>
</dbReference>
<keyword evidence="1" id="KW-0805">Transcription regulation</keyword>
<dbReference type="InterPro" id="IPR028082">
    <property type="entry name" value="Peripla_BP_I"/>
</dbReference>
<dbReference type="eggNOG" id="COG1609">
    <property type="taxonomic scope" value="Bacteria"/>
</dbReference>
<protein>
    <submittedName>
        <fullName evidence="5">Transcriptional regulator</fullName>
    </submittedName>
</protein>
<evidence type="ECO:0000256" key="2">
    <source>
        <dbReference type="ARBA" id="ARBA00023125"/>
    </source>
</evidence>
<feature type="domain" description="HTH lacI-type" evidence="4">
    <location>
        <begin position="2"/>
        <end position="56"/>
    </location>
</feature>
<dbReference type="SUPFAM" id="SSF53822">
    <property type="entry name" value="Periplasmic binding protein-like I"/>
    <property type="match status" value="1"/>
</dbReference>
<dbReference type="PANTHER" id="PTHR30146">
    <property type="entry name" value="LACI-RELATED TRANSCRIPTIONAL REPRESSOR"/>
    <property type="match status" value="1"/>
</dbReference>
<dbReference type="AlphaFoldDB" id="A3K7K5"/>
<evidence type="ECO:0000256" key="3">
    <source>
        <dbReference type="ARBA" id="ARBA00023163"/>
    </source>
</evidence>
<dbReference type="CDD" id="cd01392">
    <property type="entry name" value="HTH_LacI"/>
    <property type="match status" value="1"/>
</dbReference>
<name>A3K7K5_SAGS3</name>
<dbReference type="EMBL" id="AAYA01000012">
    <property type="protein sequence ID" value="EBA06964.1"/>
    <property type="molecule type" value="Genomic_DNA"/>
</dbReference>
<keyword evidence="3" id="KW-0804">Transcription</keyword>
<dbReference type="PROSITE" id="PS50932">
    <property type="entry name" value="HTH_LACI_2"/>
    <property type="match status" value="1"/>
</dbReference>
<evidence type="ECO:0000313" key="6">
    <source>
        <dbReference type="Proteomes" id="UP000005713"/>
    </source>
</evidence>
<dbReference type="PANTHER" id="PTHR30146:SF155">
    <property type="entry name" value="ALANINE RACEMASE"/>
    <property type="match status" value="1"/>
</dbReference>
<sequence length="341" mass="36748">MATLKDIAKITGLSATTVSRALRGFDDVTPATRERVQVVARKLNYRANHSARKLVSGRSGIVGLVLDTPPASFESAHFFEITFALTQEMAALGLDLVLHISTDSDPLKTYDRLIGQGMIDAFVVLFPRTDDPRMDFLRSRGVPFVVHGKHVETPDYPYFDVDTSDLTTMAVSHLASHGHRRIALLNGDESWMVSRERAQAFTAALAKAGLAPSLELICHGDTSHAFGHDAARALLESSLRPTGFVCCNSLVAAGVLEAVAEAGLNVPSDISVVAHDDELPGMDTKGLAPPLTVTHTALRDAAAPLADLLRRRLNGEAEADLQVCDKARWIERDSVAHAPTS</sequence>
<dbReference type="SMART" id="SM00354">
    <property type="entry name" value="HTH_LACI"/>
    <property type="match status" value="1"/>
</dbReference>
<gene>
    <name evidence="5" type="ORF">SSE37_00795</name>
</gene>
<evidence type="ECO:0000256" key="1">
    <source>
        <dbReference type="ARBA" id="ARBA00023015"/>
    </source>
</evidence>
<evidence type="ECO:0000259" key="4">
    <source>
        <dbReference type="PROSITE" id="PS50932"/>
    </source>
</evidence>
<dbReference type="RefSeq" id="WP_005861702.1">
    <property type="nucleotide sequence ID" value="NZ_AAYA01000012.1"/>
</dbReference>
<keyword evidence="2" id="KW-0238">DNA-binding</keyword>
<dbReference type="CDD" id="cd20010">
    <property type="entry name" value="PBP1_AglR-like"/>
    <property type="match status" value="1"/>
</dbReference>
<keyword evidence="6" id="KW-1185">Reference proteome</keyword>
<dbReference type="Pfam" id="PF00356">
    <property type="entry name" value="LacI"/>
    <property type="match status" value="1"/>
</dbReference>
<reference evidence="5 6" key="1">
    <citation type="submission" date="2006-06" db="EMBL/GenBank/DDBJ databases">
        <authorList>
            <person name="Moran M.A."/>
            <person name="Ferriera S."/>
            <person name="Johnson J."/>
            <person name="Kravitz S."/>
            <person name="Beeson K."/>
            <person name="Sutton G."/>
            <person name="Rogers Y.-H."/>
            <person name="Friedman R."/>
            <person name="Frazier M."/>
            <person name="Venter J.C."/>
        </authorList>
    </citation>
    <scope>NUCLEOTIDE SEQUENCE [LARGE SCALE GENOMIC DNA]</scope>
    <source>
        <strain evidence="5 6">E-37</strain>
    </source>
</reference>
<dbReference type="SUPFAM" id="SSF47413">
    <property type="entry name" value="lambda repressor-like DNA-binding domains"/>
    <property type="match status" value="1"/>
</dbReference>
<dbReference type="OrthoDB" id="234496at2"/>
<dbReference type="InterPro" id="IPR010982">
    <property type="entry name" value="Lambda_DNA-bd_dom_sf"/>
</dbReference>
<proteinExistence type="predicted"/>
<accession>A3K7K5</accession>
<dbReference type="Proteomes" id="UP000005713">
    <property type="component" value="Unassembled WGS sequence"/>
</dbReference>
<dbReference type="Pfam" id="PF13377">
    <property type="entry name" value="Peripla_BP_3"/>
    <property type="match status" value="1"/>
</dbReference>
<comment type="caution">
    <text evidence="5">The sequence shown here is derived from an EMBL/GenBank/DDBJ whole genome shotgun (WGS) entry which is preliminary data.</text>
</comment>